<dbReference type="GO" id="GO:0010181">
    <property type="term" value="F:FMN binding"/>
    <property type="evidence" value="ECO:0007669"/>
    <property type="project" value="InterPro"/>
</dbReference>
<dbReference type="SMART" id="SM00900">
    <property type="entry name" value="FMN_bind"/>
    <property type="match status" value="1"/>
</dbReference>
<dbReference type="InterPro" id="IPR007329">
    <property type="entry name" value="FMN-bd"/>
</dbReference>
<proteinExistence type="predicted"/>
<feature type="domain" description="FMN-binding" evidence="2">
    <location>
        <begin position="50"/>
        <end position="125"/>
    </location>
</feature>
<reference evidence="3" key="1">
    <citation type="submission" date="2017-05" db="EMBL/GenBank/DDBJ databases">
        <authorList>
            <person name="Varghese N."/>
            <person name="Submissions S."/>
        </authorList>
    </citation>
    <scope>NUCLEOTIDE SEQUENCE</scope>
    <source>
        <strain evidence="3">Su22</strain>
    </source>
</reference>
<dbReference type="GO" id="GO:0016020">
    <property type="term" value="C:membrane"/>
    <property type="evidence" value="ECO:0007669"/>
    <property type="project" value="InterPro"/>
</dbReference>
<evidence type="ECO:0000256" key="1">
    <source>
        <dbReference type="SAM" id="SignalP"/>
    </source>
</evidence>
<keyword evidence="1" id="KW-0732">Signal</keyword>
<dbReference type="Proteomes" id="UP001158066">
    <property type="component" value="Unassembled WGS sequence"/>
</dbReference>
<evidence type="ECO:0000313" key="3">
    <source>
        <dbReference type="EMBL" id="SMP63666.1"/>
    </source>
</evidence>
<feature type="signal peptide" evidence="1">
    <location>
        <begin position="1"/>
        <end position="34"/>
    </location>
</feature>
<gene>
    <name evidence="3" type="ORF">SAMN06296020_11155</name>
</gene>
<name>A0AA45WXB9_9CLOT</name>
<evidence type="ECO:0000313" key="4">
    <source>
        <dbReference type="Proteomes" id="UP001158066"/>
    </source>
</evidence>
<dbReference type="AlphaFoldDB" id="A0AA45WXB9"/>
<keyword evidence="4" id="KW-1185">Reference proteome</keyword>
<dbReference type="PROSITE" id="PS51257">
    <property type="entry name" value="PROKAR_LIPOPROTEIN"/>
    <property type="match status" value="1"/>
</dbReference>
<dbReference type="Gene3D" id="3.90.1010.20">
    <property type="match status" value="1"/>
</dbReference>
<evidence type="ECO:0000259" key="2">
    <source>
        <dbReference type="SMART" id="SM00900"/>
    </source>
</evidence>
<feature type="chain" id="PRO_5041234758" evidence="1">
    <location>
        <begin position="35"/>
        <end position="126"/>
    </location>
</feature>
<dbReference type="Pfam" id="PF04205">
    <property type="entry name" value="FMN_bind"/>
    <property type="match status" value="1"/>
</dbReference>
<dbReference type="EMBL" id="FXUF01000011">
    <property type="protein sequence ID" value="SMP63666.1"/>
    <property type="molecule type" value="Genomic_DNA"/>
</dbReference>
<organism evidence="3 4">
    <name type="scientific">Anoxynatronum buryatiense</name>
    <dbReference type="NCBI Taxonomy" id="489973"/>
    <lineage>
        <taxon>Bacteria</taxon>
        <taxon>Bacillati</taxon>
        <taxon>Bacillota</taxon>
        <taxon>Clostridia</taxon>
        <taxon>Eubacteriales</taxon>
        <taxon>Clostridiaceae</taxon>
        <taxon>Anoxynatronum</taxon>
    </lineage>
</organism>
<sequence>MIKADKSNKNARMPMLMLLILMSIALGGCGGAGATDEPVTVQTVTGTGQGYASEIVAEVILEGTVITAIEVIESGDTPGLSEGAFKAVIDEVLQKQTIEGIDAVAGATGSSGGVITAIEDALSKVE</sequence>
<comment type="caution">
    <text evidence="3">The sequence shown here is derived from an EMBL/GenBank/DDBJ whole genome shotgun (WGS) entry which is preliminary data.</text>
</comment>
<dbReference type="RefSeq" id="WP_283409976.1">
    <property type="nucleotide sequence ID" value="NZ_FXUF01000011.1"/>
</dbReference>
<accession>A0AA45WXB9</accession>
<protein>
    <submittedName>
        <fullName evidence="3">FMN-binding domain-containing protein</fullName>
    </submittedName>
</protein>